<dbReference type="Gene3D" id="1.10.530.10">
    <property type="match status" value="1"/>
</dbReference>
<organism evidence="1 2">
    <name type="scientific">Bacteriovorax stolpii</name>
    <name type="common">Bdellovibrio stolpii</name>
    <dbReference type="NCBI Taxonomy" id="960"/>
    <lineage>
        <taxon>Bacteria</taxon>
        <taxon>Pseudomonadati</taxon>
        <taxon>Bdellovibrionota</taxon>
        <taxon>Bacteriovoracia</taxon>
        <taxon>Bacteriovoracales</taxon>
        <taxon>Bacteriovoracaceae</taxon>
        <taxon>Bacteriovorax</taxon>
    </lineage>
</organism>
<dbReference type="InterPro" id="IPR008258">
    <property type="entry name" value="Transglycosylase_SLT_dom_1"/>
</dbReference>
<evidence type="ECO:0000313" key="1">
    <source>
        <dbReference type="EMBL" id="AUN97416.1"/>
    </source>
</evidence>
<evidence type="ECO:0000313" key="2">
    <source>
        <dbReference type="Proteomes" id="UP000235584"/>
    </source>
</evidence>
<dbReference type="Proteomes" id="UP000235584">
    <property type="component" value="Chromosome"/>
</dbReference>
<accession>A0A2K9NPG7</accession>
<name>A0A2K9NPG7_BACTC</name>
<dbReference type="KEGG" id="bsto:C0V70_04685"/>
<protein>
    <submittedName>
        <fullName evidence="1">Uncharacterized protein</fullName>
    </submittedName>
</protein>
<proteinExistence type="predicted"/>
<gene>
    <name evidence="1" type="ORF">C0V70_04685</name>
</gene>
<dbReference type="AlphaFoldDB" id="A0A2K9NPG7"/>
<dbReference type="SUPFAM" id="SSF53955">
    <property type="entry name" value="Lysozyme-like"/>
    <property type="match status" value="1"/>
</dbReference>
<dbReference type="InterPro" id="IPR023346">
    <property type="entry name" value="Lysozyme-like_dom_sf"/>
</dbReference>
<sequence>MKTLTTYVTTIQEKELFLKFVLLSTLAIGVYSNVRNTKNTKGLEPVKLDNVYDDEFGDFDKIYVPNKPVVIAKMMKTLKPTMSKAQKHHLSIKIHAVLNKYNIPPQIVLSIIDTESSFNQNAVSSTGDLSLAQINVEVWNKEFERMKRPLIDSERLKKDEVYALDMMAQILTILKDRYEKNDRRWYARYHSKSKKYKGLYLTKLERRMKKLEKSNIAGFKKTSKPRLLALQ</sequence>
<dbReference type="OrthoDB" id="9781970at2"/>
<dbReference type="Pfam" id="PF01464">
    <property type="entry name" value="SLT"/>
    <property type="match status" value="1"/>
</dbReference>
<reference evidence="1 2" key="1">
    <citation type="submission" date="2018-01" db="EMBL/GenBank/DDBJ databases">
        <title>Complete genome sequence of Bacteriovorax stolpii DSM12778.</title>
        <authorList>
            <person name="Tang B."/>
            <person name="Chang J."/>
        </authorList>
    </citation>
    <scope>NUCLEOTIDE SEQUENCE [LARGE SCALE GENOMIC DNA]</scope>
    <source>
        <strain evidence="1 2">DSM 12778</strain>
    </source>
</reference>
<dbReference type="RefSeq" id="WP_102242711.1">
    <property type="nucleotide sequence ID" value="NZ_CP025704.1"/>
</dbReference>
<dbReference type="EMBL" id="CP025704">
    <property type="protein sequence ID" value="AUN97416.1"/>
    <property type="molecule type" value="Genomic_DNA"/>
</dbReference>
<keyword evidence="2" id="KW-1185">Reference proteome</keyword>